<protein>
    <recommendedName>
        <fullName evidence="4">C2H2-type domain-containing protein</fullName>
    </recommendedName>
</protein>
<reference evidence="2" key="1">
    <citation type="submission" date="2021-09" db="EMBL/GenBank/DDBJ databases">
        <authorList>
            <consortium name="AG Swart"/>
            <person name="Singh M."/>
            <person name="Singh A."/>
            <person name="Seah K."/>
            <person name="Emmerich C."/>
        </authorList>
    </citation>
    <scope>NUCLEOTIDE SEQUENCE</scope>
    <source>
        <strain evidence="2">ATCC30299</strain>
    </source>
</reference>
<proteinExistence type="predicted"/>
<evidence type="ECO:0008006" key="4">
    <source>
        <dbReference type="Google" id="ProtNLM"/>
    </source>
</evidence>
<feature type="compositionally biased region" description="Basic and acidic residues" evidence="1">
    <location>
        <begin position="27"/>
        <end position="45"/>
    </location>
</feature>
<organism evidence="2 3">
    <name type="scientific">Blepharisma stoltei</name>
    <dbReference type="NCBI Taxonomy" id="1481888"/>
    <lineage>
        <taxon>Eukaryota</taxon>
        <taxon>Sar</taxon>
        <taxon>Alveolata</taxon>
        <taxon>Ciliophora</taxon>
        <taxon>Postciliodesmatophora</taxon>
        <taxon>Heterotrichea</taxon>
        <taxon>Heterotrichida</taxon>
        <taxon>Blepharismidae</taxon>
        <taxon>Blepharisma</taxon>
    </lineage>
</organism>
<evidence type="ECO:0000313" key="3">
    <source>
        <dbReference type="Proteomes" id="UP001162131"/>
    </source>
</evidence>
<feature type="region of interest" description="Disordered" evidence="1">
    <location>
        <begin position="1"/>
        <end position="45"/>
    </location>
</feature>
<dbReference type="EMBL" id="CAJZBQ010000022">
    <property type="protein sequence ID" value="CAG9319222.1"/>
    <property type="molecule type" value="Genomic_DNA"/>
</dbReference>
<accession>A0AAU9IWJ6</accession>
<feature type="region of interest" description="Disordered" evidence="1">
    <location>
        <begin position="68"/>
        <end position="92"/>
    </location>
</feature>
<comment type="caution">
    <text evidence="2">The sequence shown here is derived from an EMBL/GenBank/DDBJ whole genome shotgun (WGS) entry which is preliminary data.</text>
</comment>
<dbReference type="Proteomes" id="UP001162131">
    <property type="component" value="Unassembled WGS sequence"/>
</dbReference>
<evidence type="ECO:0000313" key="2">
    <source>
        <dbReference type="EMBL" id="CAG9319222.1"/>
    </source>
</evidence>
<name>A0AAU9IWJ6_9CILI</name>
<keyword evidence="3" id="KW-1185">Reference proteome</keyword>
<evidence type="ECO:0000256" key="1">
    <source>
        <dbReference type="SAM" id="MobiDB-lite"/>
    </source>
</evidence>
<dbReference type="AlphaFoldDB" id="A0AAU9IWJ6"/>
<sequence>MFRSFPTAPFQIAQQQPKIEISAPNESRNDMKNKRRSKSDQEGRTYKCGCGKMYLSYPALYTHIKTKHDGITPEGTNAPQFKNGRGRGRPRKIKDTTEPVRVQITHPSDNIRKNPNFADEISYLREIGHYSQEGTDPTENFPRVFKNNQETEHPILATLKEESILHEKAKNGEFVQEKENKGDRIMAKFLWEHAKICQKEFYKAIVLFIVLLYKFLDEEIEENFLLKYNCEEVPCYLAQFMKYLEVIKCEFNEEDLEKLVKHYAEWLYSHGYTHIRILDN</sequence>
<gene>
    <name evidence="2" type="ORF">BSTOLATCC_MIC23430</name>
</gene>